<dbReference type="PROSITE" id="PS51635">
    <property type="entry name" value="PNPLA"/>
    <property type="match status" value="1"/>
</dbReference>
<protein>
    <submittedName>
        <fullName evidence="7">Kinesin</fullName>
    </submittedName>
</protein>
<dbReference type="InterPro" id="IPR002641">
    <property type="entry name" value="PNPLA_dom"/>
</dbReference>
<dbReference type="InterPro" id="IPR011990">
    <property type="entry name" value="TPR-like_helical_dom_sf"/>
</dbReference>
<reference evidence="7 8" key="1">
    <citation type="submission" date="2020-01" db="EMBL/GenBank/DDBJ databases">
        <title>Identification and distribution of gene clusters putatively required for synthesis of sphingolipid metabolism inhibitors in phylogenetically diverse species of the filamentous fungus Fusarium.</title>
        <authorList>
            <person name="Kim H.-S."/>
            <person name="Busman M."/>
            <person name="Brown D.W."/>
            <person name="Divon H."/>
            <person name="Uhlig S."/>
            <person name="Proctor R.H."/>
        </authorList>
    </citation>
    <scope>NUCLEOTIDE SEQUENCE [LARGE SCALE GENOMIC DNA]</scope>
    <source>
        <strain evidence="7 8">NRRL 20459</strain>
    </source>
</reference>
<organism evidence="7 8">
    <name type="scientific">Fusarium albosuccineum</name>
    <dbReference type="NCBI Taxonomy" id="1237068"/>
    <lineage>
        <taxon>Eukaryota</taxon>
        <taxon>Fungi</taxon>
        <taxon>Dikarya</taxon>
        <taxon>Ascomycota</taxon>
        <taxon>Pezizomycotina</taxon>
        <taxon>Sordariomycetes</taxon>
        <taxon>Hypocreomycetidae</taxon>
        <taxon>Hypocreales</taxon>
        <taxon>Nectriaceae</taxon>
        <taxon>Fusarium</taxon>
        <taxon>Fusarium decemcellulare species complex</taxon>
    </lineage>
</organism>
<dbReference type="SUPFAM" id="SSF52151">
    <property type="entry name" value="FabD/lysophospholipase-like"/>
    <property type="match status" value="1"/>
</dbReference>
<dbReference type="Pfam" id="PF01734">
    <property type="entry name" value="Patatin"/>
    <property type="match status" value="1"/>
</dbReference>
<dbReference type="PANTHER" id="PTHR24185:SF1">
    <property type="entry name" value="CALCIUM-INDEPENDENT PHOSPHOLIPASE A2-GAMMA"/>
    <property type="match status" value="1"/>
</dbReference>
<evidence type="ECO:0000256" key="5">
    <source>
        <dbReference type="SAM" id="MobiDB-lite"/>
    </source>
</evidence>
<dbReference type="GO" id="GO:0019369">
    <property type="term" value="P:arachidonate metabolic process"/>
    <property type="evidence" value="ECO:0007669"/>
    <property type="project" value="TreeGrafter"/>
</dbReference>
<dbReference type="GO" id="GO:0047499">
    <property type="term" value="F:calcium-independent phospholipase A2 activity"/>
    <property type="evidence" value="ECO:0007669"/>
    <property type="project" value="TreeGrafter"/>
</dbReference>
<feature type="compositionally biased region" description="Polar residues" evidence="5">
    <location>
        <begin position="309"/>
        <end position="322"/>
    </location>
</feature>
<keyword evidence="8" id="KW-1185">Reference proteome</keyword>
<feature type="region of interest" description="Disordered" evidence="5">
    <location>
        <begin position="89"/>
        <end position="146"/>
    </location>
</feature>
<dbReference type="InterPro" id="IPR016035">
    <property type="entry name" value="Acyl_Trfase/lysoPLipase"/>
</dbReference>
<feature type="compositionally biased region" description="Low complexity" evidence="5">
    <location>
        <begin position="112"/>
        <end position="127"/>
    </location>
</feature>
<dbReference type="EMBL" id="JAADYS010000383">
    <property type="protein sequence ID" value="KAF4470198.1"/>
    <property type="molecule type" value="Genomic_DNA"/>
</dbReference>
<evidence type="ECO:0000256" key="3">
    <source>
        <dbReference type="ARBA" id="ARBA00023098"/>
    </source>
</evidence>
<dbReference type="GO" id="GO:0016020">
    <property type="term" value="C:membrane"/>
    <property type="evidence" value="ECO:0007669"/>
    <property type="project" value="TreeGrafter"/>
</dbReference>
<dbReference type="GO" id="GO:0043531">
    <property type="term" value="F:ADP binding"/>
    <property type="evidence" value="ECO:0007669"/>
    <property type="project" value="InterPro"/>
</dbReference>
<evidence type="ECO:0000313" key="8">
    <source>
        <dbReference type="Proteomes" id="UP000554235"/>
    </source>
</evidence>
<comment type="caution">
    <text evidence="7">The sequence shown here is derived from an EMBL/GenBank/DDBJ whole genome shotgun (WGS) entry which is preliminary data.</text>
</comment>
<proteinExistence type="predicted"/>
<sequence length="1612" mass="181311">MEHGIHLYSSAQECLLLFQALLNHPNFVDDDWVEDRAADFKWWLHGLKVLKTGRSSLDYRLRDRTDIQKIIRDLLNGLSLTLQSHLRHDAESSDVERPCSQGDNAAQEDSSHSSVSEDSGSDSPWSEFSNGDSQPNDRQIITHSSASKGSDPRFYIRAYLGLLAKVSMAIRRSGTKLRYMKADDYLKTCSDNEEYTGLRKHLLFLILISPYEQKLFEELQRRALEKQIPRAVEIVVRSWVADPTRATAIQRRLIEANILRRNRINYAKHVSKNRFDPTKTYDFLEATSASEAPERPQEPVTKYAGSESGAEQQPLIQPVQPTSNQIESRESLTATKLDSDFVLPSTIGLEPTKKAVSVVTKMTQTAAHQDYPACPVSKGSFQCPYCVQVLTEDYTNKSRWRGHIAQDLSPYSCVYDDCANPQELYATKDEWTKHMANHHSSQRWVCDECTFRRDLDQEPIFDNEKDWKAHMSAFHQDELSDSQLSLLVSLRKRQFTNLARCPLCNRAAGLVRPDDAGHIADHLHAWALRALPYGPNTENNDSSDFMAVRGSDRSFSSFSSLSRVPEPLERDPRIREALKQELVCSRDKVSGLPRWLSSDIENSIDALIREMRQWISSAHPDVQNEIILQHLTTINQLLFLIPTQVTPSTSVIWPQRDIESSLRNNIRVALKSISDMSVETSHPSVNDSALSLLSLDGGGLWGLSTLYVLRRIMDRLNIQREIAGKPHQKPCQVFDLIGGTGTGGIIAIMLGRLEMDVDECIAAYSRLIEYIFGDIKDSGSRSLSLEECRSHFDSKRVANAVRRIIASSGCSPAEPFNGGVDRPCKVLGHNINYTSTIREVALATFDPLTFFAPINDVEPTISAYLVNNNPVEQVENKAISLWCPRNRKLQPLVKCFISIGPGRPADDSASILDDGLLAVLGKISAKAEYAANLFAERWSPVAERWSPSSDECHRYFRFNVEKGLETVGVNEHKQREVVEGATHRYLDSQAQRAWVRNCVENLMLSTRSTIEGRTRIPTLVDVLGKYALLPCHYIPLPHNQKFIGRTEVLEKLKSKLLERTDPARAALVGMGGMGKTQVALQFALWVRAIMPEHSVFWASARNSQDFYQSCHNIAASLDLLSRGETTGVELLVQECLSSTSTGSWVLILDNVNDVNQIRQISRKLPQSTGGFILFISRSMEVADLCAGNVVTLLPMTISAARAFLESSVNNKETLNDEDAIEELIRKLGCIPLVIAQAATHINLKHLPIASYLQLLDGKVMKINHFNAILPSDGQPNVEARLYYLSQALQLLRGSQEIVNDERFSLFYKVGQCLRRTERYEEAIECLRNAHAWAEWYLSQTHPERLAFQQALGAAYVSGGQAGEGFHLLEDVVKKRLRQGSTEDDPQLLESQYELARAYSSNGVPVKALELLQHVVTVVQQGASVGDEMRVVLVRQLGQTYLATGQFKNGIDLMERDPWLHESSLTKDHPDQLSANGILARLYRHNNQPDEAIRLLEGTIELYPKIMGLLNLPVIEANHVLAQSYSEVGETVKQLQELVDMSTTRLGPEDPKTADYKLHLSEVYFKVGRFGDAINLLELVIPKRREALAEGDPQLVRMEELLLACHRRQKARE</sequence>
<name>A0A8H4LL97_9HYPO</name>
<evidence type="ECO:0000259" key="6">
    <source>
        <dbReference type="PROSITE" id="PS51635"/>
    </source>
</evidence>
<dbReference type="InterPro" id="IPR027417">
    <property type="entry name" value="P-loop_NTPase"/>
</dbReference>
<keyword evidence="2" id="KW-0442">Lipid degradation</keyword>
<evidence type="ECO:0000313" key="7">
    <source>
        <dbReference type="EMBL" id="KAF4470198.1"/>
    </source>
</evidence>
<feature type="region of interest" description="Disordered" evidence="5">
    <location>
        <begin position="286"/>
        <end position="322"/>
    </location>
</feature>
<dbReference type="SUPFAM" id="SSF52540">
    <property type="entry name" value="P-loop containing nucleoside triphosphate hydrolases"/>
    <property type="match status" value="1"/>
</dbReference>
<dbReference type="InterPro" id="IPR002182">
    <property type="entry name" value="NB-ARC"/>
</dbReference>
<evidence type="ECO:0000256" key="4">
    <source>
        <dbReference type="PROSITE-ProRule" id="PRU01161"/>
    </source>
</evidence>
<dbReference type="PANTHER" id="PTHR24185">
    <property type="entry name" value="CALCIUM-INDEPENDENT PHOSPHOLIPASE A2-GAMMA"/>
    <property type="match status" value="1"/>
</dbReference>
<feature type="short sequence motif" description="GXGXXG" evidence="4">
    <location>
        <begin position="697"/>
        <end position="702"/>
    </location>
</feature>
<feature type="compositionally biased region" description="Polar residues" evidence="5">
    <location>
        <begin position="128"/>
        <end position="146"/>
    </location>
</feature>
<dbReference type="Gene3D" id="1.25.40.10">
    <property type="entry name" value="Tetratricopeptide repeat domain"/>
    <property type="match status" value="2"/>
</dbReference>
<dbReference type="Gene3D" id="3.40.1090.10">
    <property type="entry name" value="Cytosolic phospholipase A2 catalytic domain"/>
    <property type="match status" value="1"/>
</dbReference>
<comment type="caution">
    <text evidence="4">Lacks conserved residue(s) required for the propagation of feature annotation.</text>
</comment>
<keyword evidence="3" id="KW-0443">Lipid metabolism</keyword>
<dbReference type="SUPFAM" id="SSF48452">
    <property type="entry name" value="TPR-like"/>
    <property type="match status" value="2"/>
</dbReference>
<evidence type="ECO:0000256" key="1">
    <source>
        <dbReference type="ARBA" id="ARBA00022801"/>
    </source>
</evidence>
<gene>
    <name evidence="7" type="ORF">FALBO_2870</name>
</gene>
<keyword evidence="1" id="KW-0378">Hydrolase</keyword>
<evidence type="ECO:0000256" key="2">
    <source>
        <dbReference type="ARBA" id="ARBA00022963"/>
    </source>
</evidence>
<dbReference type="Pfam" id="PF00931">
    <property type="entry name" value="NB-ARC"/>
    <property type="match status" value="1"/>
</dbReference>
<dbReference type="OrthoDB" id="20872at2759"/>
<dbReference type="GO" id="GO:0046486">
    <property type="term" value="P:glycerolipid metabolic process"/>
    <property type="evidence" value="ECO:0007669"/>
    <property type="project" value="UniProtKB-ARBA"/>
</dbReference>
<feature type="domain" description="PNPLA" evidence="6">
    <location>
        <begin position="693"/>
        <end position="875"/>
    </location>
</feature>
<dbReference type="Gene3D" id="3.40.50.300">
    <property type="entry name" value="P-loop containing nucleotide triphosphate hydrolases"/>
    <property type="match status" value="1"/>
</dbReference>
<dbReference type="GO" id="GO:0016042">
    <property type="term" value="P:lipid catabolic process"/>
    <property type="evidence" value="ECO:0007669"/>
    <property type="project" value="UniProtKB-KW"/>
</dbReference>
<dbReference type="Proteomes" id="UP000554235">
    <property type="component" value="Unassembled WGS sequence"/>
</dbReference>
<accession>A0A8H4LL97</accession>